<dbReference type="EMBL" id="SJPT01000016">
    <property type="protein sequence ID" value="TWU14982.1"/>
    <property type="molecule type" value="Genomic_DNA"/>
</dbReference>
<keyword evidence="3" id="KW-0732">Signal</keyword>
<organism evidence="4 5">
    <name type="scientific">Novipirellula galeiformis</name>
    <dbReference type="NCBI Taxonomy" id="2528004"/>
    <lineage>
        <taxon>Bacteria</taxon>
        <taxon>Pseudomonadati</taxon>
        <taxon>Planctomycetota</taxon>
        <taxon>Planctomycetia</taxon>
        <taxon>Pirellulales</taxon>
        <taxon>Pirellulaceae</taxon>
        <taxon>Novipirellula</taxon>
    </lineage>
</organism>
<evidence type="ECO:0000313" key="5">
    <source>
        <dbReference type="Proteomes" id="UP000316304"/>
    </source>
</evidence>
<evidence type="ECO:0000256" key="3">
    <source>
        <dbReference type="SAM" id="SignalP"/>
    </source>
</evidence>
<name>A0A5C6BT58_9BACT</name>
<feature type="region of interest" description="Disordered" evidence="2">
    <location>
        <begin position="180"/>
        <end position="215"/>
    </location>
</feature>
<evidence type="ECO:0008006" key="6">
    <source>
        <dbReference type="Google" id="ProtNLM"/>
    </source>
</evidence>
<keyword evidence="5" id="KW-1185">Reference proteome</keyword>
<evidence type="ECO:0000313" key="4">
    <source>
        <dbReference type="EMBL" id="TWU14982.1"/>
    </source>
</evidence>
<gene>
    <name evidence="4" type="ORF">Pla52o_55190</name>
</gene>
<sequence length="215" mass="24118" precursor="true">MTTLFQTLAACGLVIVAFSTSASADTYHHVDQLALQIDRQAKQILSESRHYRHTPEYSHLVADAREMSELADHMHEVAHHRGSLAHLESDLAKLDAQFHHLESLIDQIERRSARGRGHIHGNTAHVKRLLHSIEDNIHHLQADLRSLRTPRYSVQPYTSARPVIGTPYWSGYGARPHSSGFGHARGHHDQHAGEHHGRSRGITIGGGSSRFTIRF</sequence>
<protein>
    <recommendedName>
        <fullName evidence="6">Chromosome partition protein Smc</fullName>
    </recommendedName>
</protein>
<feature type="compositionally biased region" description="Basic and acidic residues" evidence="2">
    <location>
        <begin position="187"/>
        <end position="196"/>
    </location>
</feature>
<accession>A0A5C6BT58</accession>
<dbReference type="AlphaFoldDB" id="A0A5C6BT58"/>
<evidence type="ECO:0000256" key="2">
    <source>
        <dbReference type="SAM" id="MobiDB-lite"/>
    </source>
</evidence>
<dbReference type="RefSeq" id="WP_146597415.1">
    <property type="nucleotide sequence ID" value="NZ_SJPT01000016.1"/>
</dbReference>
<dbReference type="OrthoDB" id="284455at2"/>
<proteinExistence type="predicted"/>
<reference evidence="4 5" key="1">
    <citation type="submission" date="2019-02" db="EMBL/GenBank/DDBJ databases">
        <title>Deep-cultivation of Planctomycetes and their phenomic and genomic characterization uncovers novel biology.</title>
        <authorList>
            <person name="Wiegand S."/>
            <person name="Jogler M."/>
            <person name="Boedeker C."/>
            <person name="Pinto D."/>
            <person name="Vollmers J."/>
            <person name="Rivas-Marin E."/>
            <person name="Kohn T."/>
            <person name="Peeters S.H."/>
            <person name="Heuer A."/>
            <person name="Rast P."/>
            <person name="Oberbeckmann S."/>
            <person name="Bunk B."/>
            <person name="Jeske O."/>
            <person name="Meyerdierks A."/>
            <person name="Storesund J.E."/>
            <person name="Kallscheuer N."/>
            <person name="Luecker S."/>
            <person name="Lage O.M."/>
            <person name="Pohl T."/>
            <person name="Merkel B.J."/>
            <person name="Hornburger P."/>
            <person name="Mueller R.-W."/>
            <person name="Bruemmer F."/>
            <person name="Labrenz M."/>
            <person name="Spormann A.M."/>
            <person name="Op Den Camp H."/>
            <person name="Overmann J."/>
            <person name="Amann R."/>
            <person name="Jetten M.S.M."/>
            <person name="Mascher T."/>
            <person name="Medema M.H."/>
            <person name="Devos D.P."/>
            <person name="Kaster A.-K."/>
            <person name="Ovreas L."/>
            <person name="Rohde M."/>
            <person name="Galperin M.Y."/>
            <person name="Jogler C."/>
        </authorList>
    </citation>
    <scope>NUCLEOTIDE SEQUENCE [LARGE SCALE GENOMIC DNA]</scope>
    <source>
        <strain evidence="4 5">Pla52o</strain>
    </source>
</reference>
<dbReference type="Proteomes" id="UP000316304">
    <property type="component" value="Unassembled WGS sequence"/>
</dbReference>
<comment type="caution">
    <text evidence="4">The sequence shown here is derived from an EMBL/GenBank/DDBJ whole genome shotgun (WGS) entry which is preliminary data.</text>
</comment>
<keyword evidence="1" id="KW-0175">Coiled coil</keyword>
<evidence type="ECO:0000256" key="1">
    <source>
        <dbReference type="SAM" id="Coils"/>
    </source>
</evidence>
<feature type="signal peptide" evidence="3">
    <location>
        <begin position="1"/>
        <end position="24"/>
    </location>
</feature>
<feature type="chain" id="PRO_5022907429" description="Chromosome partition protein Smc" evidence="3">
    <location>
        <begin position="25"/>
        <end position="215"/>
    </location>
</feature>
<feature type="coiled-coil region" evidence="1">
    <location>
        <begin position="84"/>
        <end position="111"/>
    </location>
</feature>